<evidence type="ECO:0000313" key="1">
    <source>
        <dbReference type="EMBL" id="ASR50158.1"/>
    </source>
</evidence>
<sequence>MLVTGCTSLRSAQQPVVSTQDILASLKPYSWPDAIAAYHSADTRDRGGLTQRQYRDLVITLYMNAIDAQYADFQTSADSESRTSAIGFDLALLGLTGVASVAEADEVGPLAAAIAAFTGARSSFDKNLFFNQSLPAMFAAMEEERAKRRLVLVQAMQRDVESYPLPLAIGDIAALQRAGSFALAISKITRQAVTAKNDAELRLDKATSGCDVVEDVQASTRELRAILVATRNSDPAIATDNRDLLAAQFNLPDGLSEIELRDQIGAKLNSDYCKTADRTAKVANVKSQLGIP</sequence>
<gene>
    <name evidence="1" type="ORF">B5J99_00625</name>
</gene>
<evidence type="ECO:0008006" key="3">
    <source>
        <dbReference type="Google" id="ProtNLM"/>
    </source>
</evidence>
<proteinExistence type="predicted"/>
<accession>A0ABM6M2N9</accession>
<dbReference type="Proteomes" id="UP000258016">
    <property type="component" value="Chromosome"/>
</dbReference>
<reference evidence="1 2" key="1">
    <citation type="submission" date="2017-03" db="EMBL/GenBank/DDBJ databases">
        <title>Complete genome sequence of Blastomonas fulva degrading microcsystin LR.</title>
        <authorList>
            <person name="Lee H.-g."/>
            <person name="Jin L."/>
            <person name="oh H.-M."/>
        </authorList>
    </citation>
    <scope>NUCLEOTIDE SEQUENCE [LARGE SCALE GENOMIC DNA]</scope>
    <source>
        <strain evidence="1 2">T2</strain>
    </source>
</reference>
<evidence type="ECO:0000313" key="2">
    <source>
        <dbReference type="Proteomes" id="UP000258016"/>
    </source>
</evidence>
<name>A0ABM6M2N9_9SPHN</name>
<keyword evidence="2" id="KW-1185">Reference proteome</keyword>
<organism evidence="1 2">
    <name type="scientific">Blastomonas fulva</name>
    <dbReference type="NCBI Taxonomy" id="1550728"/>
    <lineage>
        <taxon>Bacteria</taxon>
        <taxon>Pseudomonadati</taxon>
        <taxon>Pseudomonadota</taxon>
        <taxon>Alphaproteobacteria</taxon>
        <taxon>Sphingomonadales</taxon>
        <taxon>Sphingomonadaceae</taxon>
        <taxon>Blastomonas</taxon>
    </lineage>
</organism>
<dbReference type="EMBL" id="CP020083">
    <property type="protein sequence ID" value="ASR50158.1"/>
    <property type="molecule type" value="Genomic_DNA"/>
</dbReference>
<protein>
    <recommendedName>
        <fullName evidence="3">Lipoprotein</fullName>
    </recommendedName>
</protein>